<name>A0A814P7G3_9BILA</name>
<dbReference type="GO" id="GO:0140359">
    <property type="term" value="F:ABC-type transporter activity"/>
    <property type="evidence" value="ECO:0007669"/>
    <property type="project" value="InterPro"/>
</dbReference>
<evidence type="ECO:0000256" key="1">
    <source>
        <dbReference type="ARBA" id="ARBA00004141"/>
    </source>
</evidence>
<organism evidence="7 8">
    <name type="scientific">Brachionus calyciflorus</name>
    <dbReference type="NCBI Taxonomy" id="104777"/>
    <lineage>
        <taxon>Eukaryota</taxon>
        <taxon>Metazoa</taxon>
        <taxon>Spiralia</taxon>
        <taxon>Gnathifera</taxon>
        <taxon>Rotifera</taxon>
        <taxon>Eurotatoria</taxon>
        <taxon>Monogononta</taxon>
        <taxon>Pseudotrocha</taxon>
        <taxon>Ploima</taxon>
        <taxon>Brachionidae</taxon>
        <taxon>Brachionus</taxon>
    </lineage>
</organism>
<keyword evidence="2 5" id="KW-0812">Transmembrane</keyword>
<protein>
    <recommendedName>
        <fullName evidence="6">ABC-2 type transporter transmembrane domain-containing protein</fullName>
    </recommendedName>
</protein>
<dbReference type="Pfam" id="PF12698">
    <property type="entry name" value="ABC2_membrane_3"/>
    <property type="match status" value="1"/>
</dbReference>
<evidence type="ECO:0000313" key="7">
    <source>
        <dbReference type="EMBL" id="CAF1100916.1"/>
    </source>
</evidence>
<gene>
    <name evidence="7" type="ORF">OXX778_LOCUS21144</name>
</gene>
<evidence type="ECO:0000259" key="6">
    <source>
        <dbReference type="Pfam" id="PF12698"/>
    </source>
</evidence>
<feature type="non-terminal residue" evidence="7">
    <location>
        <position position="1"/>
    </location>
</feature>
<keyword evidence="8" id="KW-1185">Reference proteome</keyword>
<feature type="transmembrane region" description="Helical" evidence="5">
    <location>
        <begin position="365"/>
        <end position="392"/>
    </location>
</feature>
<keyword evidence="3 5" id="KW-1133">Transmembrane helix</keyword>
<sequence length="484" mass="55575">NDFKDDILKVVKSVLNDSFTYTKINTELMFKLPANQSEKFPQLLDNLEMMKKKFKIVNVSISANTLEQIFFKIEDKNLIENYDHKNNDQKENEFGLWTGSNPKDLITNRYSLMYNQFKALLAKRYIHIIRNKLLSFAQIAIPVTFVVINLLYIKYAVIEPEQSPPLKIQLSDYNHNYAPYLFVNKSQQQTTLANVSKIYENFLNSNLNTQAFGLNDTNSVELCQSNRQSIESYLSCLGRSSFRMLNKQHLMAVEFNSVKNRIIGHFNNQPYHVPPLILNLITNSLYKFYTNSTQSTITVINKPMPKEFTHVLNDAKNTNLNSFRIATSLNFGLSFLIASFSIFLIKEKISGSKHLQLLSSGSPLMFWLSAFVWDFINYLIPVVFLIGVLMIFQVNQLIGDERIVYLLIILSLYGMAHIPQAYLFSLKFDVPSNGFSFITAWNIMSSQIGLIIIQILSIPSLGNSHIAEYIEPIFSILFPNFAMG</sequence>
<feature type="transmembrane region" description="Helical" evidence="5">
    <location>
        <begin position="404"/>
        <end position="423"/>
    </location>
</feature>
<dbReference type="Proteomes" id="UP000663879">
    <property type="component" value="Unassembled WGS sequence"/>
</dbReference>
<dbReference type="InterPro" id="IPR013525">
    <property type="entry name" value="ABC2_TM"/>
</dbReference>
<evidence type="ECO:0000313" key="8">
    <source>
        <dbReference type="Proteomes" id="UP000663879"/>
    </source>
</evidence>
<feature type="transmembrane region" description="Helical" evidence="5">
    <location>
        <begin position="435"/>
        <end position="456"/>
    </location>
</feature>
<feature type="transmembrane region" description="Helical" evidence="5">
    <location>
        <begin position="133"/>
        <end position="153"/>
    </location>
</feature>
<evidence type="ECO:0000256" key="3">
    <source>
        <dbReference type="ARBA" id="ARBA00022989"/>
    </source>
</evidence>
<feature type="transmembrane region" description="Helical" evidence="5">
    <location>
        <begin position="325"/>
        <end position="345"/>
    </location>
</feature>
<evidence type="ECO:0000256" key="4">
    <source>
        <dbReference type="ARBA" id="ARBA00023136"/>
    </source>
</evidence>
<comment type="subcellular location">
    <subcellularLocation>
        <location evidence="1">Membrane</location>
        <topology evidence="1">Multi-pass membrane protein</topology>
    </subcellularLocation>
</comment>
<keyword evidence="4 5" id="KW-0472">Membrane</keyword>
<comment type="caution">
    <text evidence="7">The sequence shown here is derived from an EMBL/GenBank/DDBJ whole genome shotgun (WGS) entry which is preliminary data.</text>
</comment>
<dbReference type="AlphaFoldDB" id="A0A814P7G3"/>
<dbReference type="GO" id="GO:0016020">
    <property type="term" value="C:membrane"/>
    <property type="evidence" value="ECO:0007669"/>
    <property type="project" value="UniProtKB-SubCell"/>
</dbReference>
<reference evidence="7" key="1">
    <citation type="submission" date="2021-02" db="EMBL/GenBank/DDBJ databases">
        <authorList>
            <person name="Nowell W R."/>
        </authorList>
    </citation>
    <scope>NUCLEOTIDE SEQUENCE</scope>
    <source>
        <strain evidence="7">Ploen Becks lab</strain>
    </source>
</reference>
<dbReference type="EMBL" id="CAJNOC010007547">
    <property type="protein sequence ID" value="CAF1100916.1"/>
    <property type="molecule type" value="Genomic_DNA"/>
</dbReference>
<dbReference type="OrthoDB" id="8940249at2759"/>
<evidence type="ECO:0000256" key="5">
    <source>
        <dbReference type="SAM" id="Phobius"/>
    </source>
</evidence>
<accession>A0A814P7G3</accession>
<proteinExistence type="predicted"/>
<evidence type="ECO:0000256" key="2">
    <source>
        <dbReference type="ARBA" id="ARBA00022692"/>
    </source>
</evidence>
<feature type="domain" description="ABC-2 type transporter transmembrane" evidence="6">
    <location>
        <begin position="136"/>
        <end position="482"/>
    </location>
</feature>